<evidence type="ECO:0000259" key="7">
    <source>
        <dbReference type="PROSITE" id="PS50010"/>
    </source>
</evidence>
<dbReference type="EMBL" id="JARGEI010000019">
    <property type="protein sequence ID" value="KAJ8714351.1"/>
    <property type="molecule type" value="Genomic_DNA"/>
</dbReference>
<feature type="region of interest" description="Disordered" evidence="4">
    <location>
        <begin position="1243"/>
        <end position="1417"/>
    </location>
</feature>
<dbReference type="CDD" id="cd00155">
    <property type="entry name" value="RasGEF"/>
    <property type="match status" value="1"/>
</dbReference>
<feature type="coiled-coil region" evidence="3">
    <location>
        <begin position="344"/>
        <end position="371"/>
    </location>
</feature>
<dbReference type="Proteomes" id="UP001231518">
    <property type="component" value="Chromosome 13"/>
</dbReference>
<dbReference type="SUPFAM" id="SSF48065">
    <property type="entry name" value="DBL homology domain (DH-domain)"/>
    <property type="match status" value="1"/>
</dbReference>
<dbReference type="Gene3D" id="1.20.870.10">
    <property type="entry name" value="Son of sevenless (SoS) protein Chain: S domain 1"/>
    <property type="match status" value="2"/>
</dbReference>
<evidence type="ECO:0000313" key="10">
    <source>
        <dbReference type="Proteomes" id="UP001231518"/>
    </source>
</evidence>
<dbReference type="Gene3D" id="2.30.29.30">
    <property type="entry name" value="Pleckstrin-homology domain (PH domain)/Phosphotyrosine-binding domain (PTB)"/>
    <property type="match status" value="2"/>
</dbReference>
<feature type="compositionally biased region" description="Polar residues" evidence="4">
    <location>
        <begin position="1469"/>
        <end position="1481"/>
    </location>
</feature>
<keyword evidence="1 2" id="KW-0344">Guanine-nucleotide releasing factor</keyword>
<keyword evidence="3" id="KW-0175">Coiled coil</keyword>
<evidence type="ECO:0000259" key="6">
    <source>
        <dbReference type="PROSITE" id="PS50009"/>
    </source>
</evidence>
<feature type="domain" description="Ras-GEF" evidence="6">
    <location>
        <begin position="1632"/>
        <end position="1864"/>
    </location>
</feature>
<dbReference type="SUPFAM" id="SSF48366">
    <property type="entry name" value="Ras GEF"/>
    <property type="match status" value="1"/>
</dbReference>
<sequence length="1881" mass="213256">MRIATWNVGSMTGRSAELSEVLLRRKVNICCIQETKWKGSKARNIGNGYKLIYHGTTAKQNGVGIVIDEDLQERTVEINRVTDRIIAIKLALDEQPCMNVVSVYAPQVGCSDAEKSSFWDNLNDLLQSFPPEETKFIAGDLNGHVGTSSPYHQRVHGGQGYGMQNAEGFSILDFAVTHDMAIINTFFKKPDRHKITYKSGRSSSQIDYVLADRSKLHTFRDCKIIPGEPLTSQHRLLVSDFIMPKPIKTHKEITHRIRWHKLPLMEGDRLIEEMLDYVNKELESDNHTAETMWNSFQDHCTQRASKELGVSKGPLKNNKKAKWWQSQVENKVKEKKDLFKTWQRSSSNEDLERYRVAKKAAKREVARARAQYDENFYSRLEKAKDDRELFRTARLRFTNSMDVRSTKYIKNKDGNLLTSNADINARWREYYSQLLNETFPSVTPENLAATEGPIQEICPEENMLFYYESENNTRPTGVLMLEGSYCERLSKAPMERNASSENNTRPTGVLMLEGSYCERLSKAPMERNASSENNTRPTGVLMLEGSHCERLSKAPMERNASFCFIISYRRESQRQYELRAASEVDCIHWVDAIREASFNKLLLQKEELEQKQLHLLQVVESERTSRWQYAQQCDELTSEVKKLRTELCTYKKEHEPATRAASTSSSSPSHSPEIDPAELRKIKKVQSFFRGWLCRRRWKQIVDEYIKSPHAESMRKRNSLVFKMVEAEEEYLEQMEIMVTCFLRPFKMAASSKKPPCTHEDVNSIFLNSETVLFLHQIFFKGLTSRMESWPTLVLGDLFDMLLPMLTIYQEYVRNHHYSLQVLTECKQSQPFAQLLARLESKPACQSRSLETFLTYPMHQIPRYIITLHELLAHTPHDHVERRSLQHARAQLEELSRQMHDEVSETENLRKNLAVERMIIEGCDILLDVNQVFIRQGTLSQVVGKGRRATLQARQAFLFSNHLLLTTRAAGGRLHLPPAGRLPLHDALLIEDPANHDDDGQQPSDVSQAGNRLYLLPAGWLPLYDALLIADPANHDNYDTTSVCSSPGGDIYQGKDFKILVEVKGEQICAHLVAGSVEEKAGWTSELAQCMESAALTELLRACGACGAASASLPACRSDRALFTDDVDIRFSRTLNSCKVPQIRSATPQRLLQRLTDLRFLSVDFLNTFLLTYRVFTDGVTVLEALKQVFYEQSQQEMELAPPPDATRKTSAASSVSGYGSEYSDRDWQSRFWRASRKSEDEDKLSPYLTAPSRRTSTVSKTEEDNSHLTIPKIMATSSSNETLKGKEGKKNITFLQSTSPSSPGAISSVTLVGSPKKVSPVNDPSTKKKPAKDNDAAAAALMKDESIEMVDQSDEDVKYKEEEQEKNKKKPDDKFKISQRFSERVRTMSESPRRLQPSSAASEARRRSDSARETAEAAVAAATAVVEEVRRASDSGTRFAARRSVSERRFTNSSINSERRRYWGGSEPRSSVTSQVSHAQNYRRETSQPKAGVVITSFRQSHRRSSTSTAAVAFAVATSASSNPRSPPPNSPPATRRDSVISTAATMRVLNVLRHWISKHSHDFWSEERLRGLTMDFLKEIEGSPGLLPAEHKAAAQLLRLLERAPERPVDLKSLFVPPHVPTKESVETLSALEIAEQMTYLDYQIFSSINSEEFLGQAWTKADKADRAPHILMMTSHFNHISNLVISEILKKYTLAGRVTAIEKWAAVADIARCLHNFNGVLQVCAALSNTSVYRLKKTWEKVSKTSKQTIERMQTIISSECRFRILRDALHRCDPPCIPYLGMYLSDLSFIEEGTTNYTPDGLLNFSKMRMIAHVIREIRNFQQTPYKIDHIPKVCDFLLDNSLVIPEERQYTLSLELEPRVSRGSGAGLPAGASPAS</sequence>
<dbReference type="CDD" id="cd09076">
    <property type="entry name" value="L1-EN"/>
    <property type="match status" value="1"/>
</dbReference>
<name>A0AAD8DP99_MYTSE</name>
<dbReference type="Pfam" id="PF03372">
    <property type="entry name" value="Exo_endo_phos"/>
    <property type="match status" value="1"/>
</dbReference>
<dbReference type="PROSITE" id="PS50096">
    <property type="entry name" value="IQ"/>
    <property type="match status" value="1"/>
</dbReference>
<feature type="compositionally biased region" description="Basic and acidic residues" evidence="4">
    <location>
        <begin position="1404"/>
        <end position="1416"/>
    </location>
</feature>
<feature type="coiled-coil region" evidence="3">
    <location>
        <begin position="885"/>
        <end position="912"/>
    </location>
</feature>
<evidence type="ECO:0000259" key="8">
    <source>
        <dbReference type="PROSITE" id="PS50212"/>
    </source>
</evidence>
<feature type="compositionally biased region" description="Polar residues" evidence="4">
    <location>
        <begin position="1209"/>
        <end position="1218"/>
    </location>
</feature>
<dbReference type="Pfam" id="PF00169">
    <property type="entry name" value="PH"/>
    <property type="match status" value="1"/>
</dbReference>
<dbReference type="Gene3D" id="3.60.10.10">
    <property type="entry name" value="Endonuclease/exonuclease/phosphatase"/>
    <property type="match status" value="1"/>
</dbReference>
<dbReference type="GO" id="GO:0005886">
    <property type="term" value="C:plasma membrane"/>
    <property type="evidence" value="ECO:0007669"/>
    <property type="project" value="TreeGrafter"/>
</dbReference>
<dbReference type="GO" id="GO:0005085">
    <property type="term" value="F:guanyl-nucleotide exchange factor activity"/>
    <property type="evidence" value="ECO:0007669"/>
    <property type="project" value="UniProtKB-KW"/>
</dbReference>
<feature type="region of interest" description="Disordered" evidence="4">
    <location>
        <begin position="654"/>
        <end position="675"/>
    </location>
</feature>
<dbReference type="PANTHER" id="PTHR23113:SF99">
    <property type="entry name" value="RASGEF DOMAIN-CONTAINING PROTEIN"/>
    <property type="match status" value="1"/>
</dbReference>
<dbReference type="InterPro" id="IPR036964">
    <property type="entry name" value="RASGEF_cat_dom_sf"/>
</dbReference>
<dbReference type="InterPro" id="IPR023578">
    <property type="entry name" value="Ras_GEF_dom_sf"/>
</dbReference>
<dbReference type="InterPro" id="IPR000651">
    <property type="entry name" value="Ras-like_Gua-exchang_fac_N"/>
</dbReference>
<dbReference type="PROSITE" id="PS50010">
    <property type="entry name" value="DH_2"/>
    <property type="match status" value="1"/>
</dbReference>
<comment type="caution">
    <text evidence="9">The sequence shown here is derived from an EMBL/GenBank/DDBJ whole genome shotgun (WGS) entry which is preliminary data.</text>
</comment>
<dbReference type="InterPro" id="IPR001895">
    <property type="entry name" value="RASGEF_cat_dom"/>
</dbReference>
<dbReference type="PROSITE" id="PS50003">
    <property type="entry name" value="PH_DOMAIN"/>
    <property type="match status" value="1"/>
</dbReference>
<dbReference type="InterPro" id="IPR008937">
    <property type="entry name" value="Ras-like_GEF"/>
</dbReference>
<gene>
    <name evidence="9" type="ORF">PYW07_002576</name>
</gene>
<dbReference type="SMART" id="SM00147">
    <property type="entry name" value="RasGEF"/>
    <property type="match status" value="1"/>
</dbReference>
<dbReference type="InterPro" id="IPR036691">
    <property type="entry name" value="Endo/exonu/phosph_ase_sf"/>
</dbReference>
<dbReference type="Pfam" id="PF00621">
    <property type="entry name" value="RhoGEF"/>
    <property type="match status" value="1"/>
</dbReference>
<feature type="region of interest" description="Disordered" evidence="4">
    <location>
        <begin position="1197"/>
        <end position="1223"/>
    </location>
</feature>
<dbReference type="InterPro" id="IPR019804">
    <property type="entry name" value="Ras_G-nucl-exch_fac_CS"/>
</dbReference>
<dbReference type="SMART" id="SM00325">
    <property type="entry name" value="RhoGEF"/>
    <property type="match status" value="1"/>
</dbReference>
<dbReference type="Gene3D" id="1.10.840.10">
    <property type="entry name" value="Ras guanine-nucleotide exchange factors catalytic domain"/>
    <property type="match status" value="1"/>
</dbReference>
<dbReference type="InterPro" id="IPR035899">
    <property type="entry name" value="DBL_dom_sf"/>
</dbReference>
<dbReference type="CDD" id="cd00160">
    <property type="entry name" value="RhoGEF"/>
    <property type="match status" value="1"/>
</dbReference>
<feature type="compositionally biased region" description="Low complexity" evidence="4">
    <location>
        <begin position="1298"/>
        <end position="1309"/>
    </location>
</feature>
<dbReference type="SUPFAM" id="SSF56219">
    <property type="entry name" value="DNase I-like"/>
    <property type="match status" value="1"/>
</dbReference>
<dbReference type="SMART" id="SM00233">
    <property type="entry name" value="PH"/>
    <property type="match status" value="2"/>
</dbReference>
<feature type="domain" description="PH" evidence="5">
    <location>
        <begin position="409"/>
        <end position="598"/>
    </location>
</feature>
<feature type="compositionally biased region" description="Basic and acidic residues" evidence="4">
    <location>
        <begin position="1356"/>
        <end position="1394"/>
    </location>
</feature>
<dbReference type="Gene3D" id="1.20.900.10">
    <property type="entry name" value="Dbl homology (DH) domain"/>
    <property type="match status" value="1"/>
</dbReference>
<evidence type="ECO:0000256" key="4">
    <source>
        <dbReference type="SAM" id="MobiDB-lite"/>
    </source>
</evidence>
<dbReference type="GO" id="GO:0007265">
    <property type="term" value="P:Ras protein signal transduction"/>
    <property type="evidence" value="ECO:0007669"/>
    <property type="project" value="TreeGrafter"/>
</dbReference>
<organism evidence="9 10">
    <name type="scientific">Mythimna separata</name>
    <name type="common">Oriental armyworm</name>
    <name type="synonym">Pseudaletia separata</name>
    <dbReference type="NCBI Taxonomy" id="271217"/>
    <lineage>
        <taxon>Eukaryota</taxon>
        <taxon>Metazoa</taxon>
        <taxon>Ecdysozoa</taxon>
        <taxon>Arthropoda</taxon>
        <taxon>Hexapoda</taxon>
        <taxon>Insecta</taxon>
        <taxon>Pterygota</taxon>
        <taxon>Neoptera</taxon>
        <taxon>Endopterygota</taxon>
        <taxon>Lepidoptera</taxon>
        <taxon>Glossata</taxon>
        <taxon>Ditrysia</taxon>
        <taxon>Noctuoidea</taxon>
        <taxon>Noctuidae</taxon>
        <taxon>Noctuinae</taxon>
        <taxon>Hadenini</taxon>
        <taxon>Mythimna</taxon>
    </lineage>
</organism>
<dbReference type="SMART" id="SM00229">
    <property type="entry name" value="RasGEFN"/>
    <property type="match status" value="1"/>
</dbReference>
<dbReference type="PANTHER" id="PTHR23113">
    <property type="entry name" value="GUANINE NUCLEOTIDE EXCHANGE FACTOR"/>
    <property type="match status" value="1"/>
</dbReference>
<dbReference type="InterPro" id="IPR000219">
    <property type="entry name" value="DH_dom"/>
</dbReference>
<dbReference type="Pfam" id="PF00617">
    <property type="entry name" value="RasGEF"/>
    <property type="match status" value="1"/>
</dbReference>
<evidence type="ECO:0000313" key="9">
    <source>
        <dbReference type="EMBL" id="KAJ8714351.1"/>
    </source>
</evidence>
<dbReference type="PROSITE" id="PS50212">
    <property type="entry name" value="RASGEF_NTER"/>
    <property type="match status" value="1"/>
</dbReference>
<feature type="region of interest" description="Disordered" evidence="4">
    <location>
        <begin position="1518"/>
        <end position="1540"/>
    </location>
</feature>
<keyword evidence="10" id="KW-1185">Reference proteome</keyword>
<evidence type="ECO:0000259" key="5">
    <source>
        <dbReference type="PROSITE" id="PS50003"/>
    </source>
</evidence>
<dbReference type="SUPFAM" id="SSF50729">
    <property type="entry name" value="PH domain-like"/>
    <property type="match status" value="2"/>
</dbReference>
<feature type="region of interest" description="Disordered" evidence="4">
    <location>
        <begin position="1461"/>
        <end position="1489"/>
    </location>
</feature>
<dbReference type="PROSITE" id="PS50009">
    <property type="entry name" value="RASGEF_CAT"/>
    <property type="match status" value="1"/>
</dbReference>
<feature type="domain" description="N-terminal Ras-GEF" evidence="8">
    <location>
        <begin position="1139"/>
        <end position="1279"/>
    </location>
</feature>
<evidence type="ECO:0000256" key="2">
    <source>
        <dbReference type="PROSITE-ProRule" id="PRU00168"/>
    </source>
</evidence>
<evidence type="ECO:0000256" key="3">
    <source>
        <dbReference type="SAM" id="Coils"/>
    </source>
</evidence>
<dbReference type="InterPro" id="IPR001849">
    <property type="entry name" value="PH_domain"/>
</dbReference>
<dbReference type="PROSITE" id="PS00720">
    <property type="entry name" value="RASGEF"/>
    <property type="match status" value="1"/>
</dbReference>
<feature type="domain" description="DH" evidence="7">
    <location>
        <begin position="716"/>
        <end position="902"/>
    </location>
</feature>
<feature type="compositionally biased region" description="Low complexity" evidence="4">
    <location>
        <begin position="658"/>
        <end position="671"/>
    </location>
</feature>
<dbReference type="Pfam" id="PF00618">
    <property type="entry name" value="RasGEF_N"/>
    <property type="match status" value="1"/>
</dbReference>
<dbReference type="InterPro" id="IPR005135">
    <property type="entry name" value="Endo/exonuclease/phosphatase"/>
</dbReference>
<dbReference type="GO" id="GO:0003824">
    <property type="term" value="F:catalytic activity"/>
    <property type="evidence" value="ECO:0007669"/>
    <property type="project" value="InterPro"/>
</dbReference>
<proteinExistence type="predicted"/>
<accession>A0AAD8DP99</accession>
<reference evidence="9" key="1">
    <citation type="submission" date="2023-03" db="EMBL/GenBank/DDBJ databases">
        <title>Chromosome-level genomes of two armyworms, Mythimna separata and Mythimna loreyi, provide insights into the biosynthesis and reception of sex pheromones.</title>
        <authorList>
            <person name="Zhao H."/>
        </authorList>
    </citation>
    <scope>NUCLEOTIDE SEQUENCE</scope>
    <source>
        <strain evidence="9">BeijingLab</strain>
        <tissue evidence="9">Pupa</tissue>
    </source>
</reference>
<dbReference type="InterPro" id="IPR011993">
    <property type="entry name" value="PH-like_dom_sf"/>
</dbReference>
<evidence type="ECO:0000256" key="1">
    <source>
        <dbReference type="ARBA" id="ARBA00022658"/>
    </source>
</evidence>
<protein>
    <submittedName>
        <fullName evidence="9">Uncharacterized protein</fullName>
    </submittedName>
</protein>